<evidence type="ECO:0000256" key="10">
    <source>
        <dbReference type="ARBA" id="ARBA00022989"/>
    </source>
</evidence>
<keyword evidence="7 16" id="KW-0547">Nucleotide-binding</keyword>
<dbReference type="AlphaFoldDB" id="A0A5C7HI89"/>
<dbReference type="CDD" id="cd14066">
    <property type="entry name" value="STKc_IRAK"/>
    <property type="match status" value="1"/>
</dbReference>
<evidence type="ECO:0000256" key="5">
    <source>
        <dbReference type="ARBA" id="ARBA00022692"/>
    </source>
</evidence>
<evidence type="ECO:0000256" key="4">
    <source>
        <dbReference type="ARBA" id="ARBA00022679"/>
    </source>
</evidence>
<evidence type="ECO:0000256" key="1">
    <source>
        <dbReference type="ARBA" id="ARBA00004479"/>
    </source>
</evidence>
<evidence type="ECO:0000256" key="16">
    <source>
        <dbReference type="PROSITE-ProRule" id="PRU10141"/>
    </source>
</evidence>
<evidence type="ECO:0000256" key="12">
    <source>
        <dbReference type="ARBA" id="ARBA00023170"/>
    </source>
</evidence>
<dbReference type="GO" id="GO:0004523">
    <property type="term" value="F:RNA-DNA hybrid ribonuclease activity"/>
    <property type="evidence" value="ECO:0007669"/>
    <property type="project" value="InterPro"/>
</dbReference>
<evidence type="ECO:0000256" key="13">
    <source>
        <dbReference type="ARBA" id="ARBA00023180"/>
    </source>
</evidence>
<keyword evidence="12" id="KW-0675">Receptor</keyword>
<feature type="region of interest" description="Disordered" evidence="17">
    <location>
        <begin position="152"/>
        <end position="171"/>
    </location>
</feature>
<evidence type="ECO:0000256" key="7">
    <source>
        <dbReference type="ARBA" id="ARBA00022741"/>
    </source>
</evidence>
<keyword evidence="13" id="KW-0325">Glycoprotein</keyword>
<dbReference type="InterPro" id="IPR017441">
    <property type="entry name" value="Protein_kinase_ATP_BS"/>
</dbReference>
<keyword evidence="20" id="KW-1185">Reference proteome</keyword>
<dbReference type="FunFam" id="1.10.510.10:FF:000287">
    <property type="entry name" value="probable LRR receptor-like serine/threonine-protein kinase RKF3"/>
    <property type="match status" value="1"/>
</dbReference>
<dbReference type="Pfam" id="PF07714">
    <property type="entry name" value="PK_Tyr_Ser-Thr"/>
    <property type="match status" value="1"/>
</dbReference>
<evidence type="ECO:0000256" key="11">
    <source>
        <dbReference type="ARBA" id="ARBA00023136"/>
    </source>
</evidence>
<keyword evidence="6" id="KW-0732">Signal</keyword>
<keyword evidence="10" id="KW-1133">Transmembrane helix</keyword>
<evidence type="ECO:0000256" key="6">
    <source>
        <dbReference type="ARBA" id="ARBA00022729"/>
    </source>
</evidence>
<dbReference type="Pfam" id="PF13456">
    <property type="entry name" value="RVT_3"/>
    <property type="match status" value="1"/>
</dbReference>
<evidence type="ECO:0000256" key="15">
    <source>
        <dbReference type="ARBA" id="ARBA00048679"/>
    </source>
</evidence>
<dbReference type="Gene3D" id="3.30.420.10">
    <property type="entry name" value="Ribonuclease H-like superfamily/Ribonuclease H"/>
    <property type="match status" value="1"/>
</dbReference>
<keyword evidence="3" id="KW-0723">Serine/threonine-protein kinase</keyword>
<dbReference type="SUPFAM" id="SSF56112">
    <property type="entry name" value="Protein kinase-like (PK-like)"/>
    <property type="match status" value="1"/>
</dbReference>
<dbReference type="GO" id="GO:0004674">
    <property type="term" value="F:protein serine/threonine kinase activity"/>
    <property type="evidence" value="ECO:0007669"/>
    <property type="project" value="UniProtKB-KW"/>
</dbReference>
<feature type="domain" description="Protein kinase" evidence="18">
    <location>
        <begin position="240"/>
        <end position="519"/>
    </location>
</feature>
<dbReference type="PROSITE" id="PS50011">
    <property type="entry name" value="PROTEIN_KINASE_DOM"/>
    <property type="match status" value="1"/>
</dbReference>
<dbReference type="InterPro" id="IPR012337">
    <property type="entry name" value="RNaseH-like_sf"/>
</dbReference>
<dbReference type="EMBL" id="VAHF01000008">
    <property type="protein sequence ID" value="TXG56465.1"/>
    <property type="molecule type" value="Genomic_DNA"/>
</dbReference>
<evidence type="ECO:0000259" key="18">
    <source>
        <dbReference type="PROSITE" id="PS50011"/>
    </source>
</evidence>
<dbReference type="InterPro" id="IPR044730">
    <property type="entry name" value="RNase_H-like_dom_plant"/>
</dbReference>
<gene>
    <name evidence="19" type="ORF">EZV62_017778</name>
</gene>
<dbReference type="GO" id="GO:0003676">
    <property type="term" value="F:nucleic acid binding"/>
    <property type="evidence" value="ECO:0007669"/>
    <property type="project" value="InterPro"/>
</dbReference>
<evidence type="ECO:0000256" key="3">
    <source>
        <dbReference type="ARBA" id="ARBA00022527"/>
    </source>
</evidence>
<evidence type="ECO:0000256" key="14">
    <source>
        <dbReference type="ARBA" id="ARBA00047899"/>
    </source>
</evidence>
<keyword evidence="8" id="KW-0418">Kinase</keyword>
<protein>
    <recommendedName>
        <fullName evidence="2">non-specific serine/threonine protein kinase</fullName>
        <ecNumber evidence="2">2.7.11.1</ecNumber>
    </recommendedName>
</protein>
<dbReference type="GO" id="GO:0016020">
    <property type="term" value="C:membrane"/>
    <property type="evidence" value="ECO:0007669"/>
    <property type="project" value="UniProtKB-SubCell"/>
</dbReference>
<feature type="binding site" evidence="16">
    <location>
        <position position="279"/>
    </location>
    <ligand>
        <name>ATP</name>
        <dbReference type="ChEBI" id="CHEBI:30616"/>
    </ligand>
</feature>
<dbReference type="GO" id="GO:0005524">
    <property type="term" value="F:ATP binding"/>
    <property type="evidence" value="ECO:0007669"/>
    <property type="project" value="UniProtKB-UniRule"/>
</dbReference>
<dbReference type="PROSITE" id="PS00108">
    <property type="entry name" value="PROTEIN_KINASE_ST"/>
    <property type="match status" value="1"/>
</dbReference>
<organism evidence="19 20">
    <name type="scientific">Acer yangbiense</name>
    <dbReference type="NCBI Taxonomy" id="1000413"/>
    <lineage>
        <taxon>Eukaryota</taxon>
        <taxon>Viridiplantae</taxon>
        <taxon>Streptophyta</taxon>
        <taxon>Embryophyta</taxon>
        <taxon>Tracheophyta</taxon>
        <taxon>Spermatophyta</taxon>
        <taxon>Magnoliopsida</taxon>
        <taxon>eudicotyledons</taxon>
        <taxon>Gunneridae</taxon>
        <taxon>Pentapetalae</taxon>
        <taxon>rosids</taxon>
        <taxon>malvids</taxon>
        <taxon>Sapindales</taxon>
        <taxon>Sapindaceae</taxon>
        <taxon>Hippocastanoideae</taxon>
        <taxon>Acereae</taxon>
        <taxon>Acer</taxon>
    </lineage>
</organism>
<dbReference type="PANTHER" id="PTHR47989">
    <property type="entry name" value="OS01G0750732 PROTEIN"/>
    <property type="match status" value="1"/>
</dbReference>
<evidence type="ECO:0000256" key="9">
    <source>
        <dbReference type="ARBA" id="ARBA00022840"/>
    </source>
</evidence>
<evidence type="ECO:0000256" key="2">
    <source>
        <dbReference type="ARBA" id="ARBA00012513"/>
    </source>
</evidence>
<reference evidence="20" key="1">
    <citation type="journal article" date="2019" name="Gigascience">
        <title>De novo genome assembly of the endangered Acer yangbiense, a plant species with extremely small populations endemic to Yunnan Province, China.</title>
        <authorList>
            <person name="Yang J."/>
            <person name="Wariss H.M."/>
            <person name="Tao L."/>
            <person name="Zhang R."/>
            <person name="Yun Q."/>
            <person name="Hollingsworth P."/>
            <person name="Dao Z."/>
            <person name="Luo G."/>
            <person name="Guo H."/>
            <person name="Ma Y."/>
            <person name="Sun W."/>
        </authorList>
    </citation>
    <scope>NUCLEOTIDE SEQUENCE [LARGE SCALE GENOMIC DNA]</scope>
    <source>
        <strain evidence="20">cv. Malutang</strain>
    </source>
</reference>
<dbReference type="InterPro" id="IPR036397">
    <property type="entry name" value="RNaseH_sf"/>
</dbReference>
<accession>A0A5C7HI89</accession>
<dbReference type="PANTHER" id="PTHR47989:SF47">
    <property type="entry name" value="SERINE_THREONINE-PROTEIN KINASE PBL28-RELATED"/>
    <property type="match status" value="1"/>
</dbReference>
<evidence type="ECO:0000256" key="8">
    <source>
        <dbReference type="ARBA" id="ARBA00022777"/>
    </source>
</evidence>
<dbReference type="Proteomes" id="UP000323000">
    <property type="component" value="Chromosome 8"/>
</dbReference>
<comment type="caution">
    <text evidence="19">The sequence shown here is derived from an EMBL/GenBank/DDBJ whole genome shotgun (WGS) entry which is preliminary data.</text>
</comment>
<dbReference type="InterPro" id="IPR000719">
    <property type="entry name" value="Prot_kinase_dom"/>
</dbReference>
<keyword evidence="11" id="KW-0472">Membrane</keyword>
<dbReference type="InterPro" id="IPR008271">
    <property type="entry name" value="Ser/Thr_kinase_AS"/>
</dbReference>
<comment type="subcellular location">
    <subcellularLocation>
        <location evidence="1">Membrane</location>
        <topology evidence="1">Single-pass type I membrane protein</topology>
    </subcellularLocation>
</comment>
<evidence type="ECO:0000313" key="19">
    <source>
        <dbReference type="EMBL" id="TXG56465.1"/>
    </source>
</evidence>
<dbReference type="InterPro" id="IPR001245">
    <property type="entry name" value="Ser-Thr/Tyr_kinase_cat_dom"/>
</dbReference>
<keyword evidence="5" id="KW-0812">Transmembrane</keyword>
<dbReference type="SMART" id="SM00220">
    <property type="entry name" value="S_TKc"/>
    <property type="match status" value="1"/>
</dbReference>
<dbReference type="SUPFAM" id="SSF53098">
    <property type="entry name" value="Ribonuclease H-like"/>
    <property type="match status" value="1"/>
</dbReference>
<dbReference type="InterPro" id="IPR011009">
    <property type="entry name" value="Kinase-like_dom_sf"/>
</dbReference>
<keyword evidence="9 16" id="KW-0067">ATP-binding</keyword>
<dbReference type="Gene3D" id="1.10.510.10">
    <property type="entry name" value="Transferase(Phosphotransferase) domain 1"/>
    <property type="match status" value="1"/>
</dbReference>
<dbReference type="Gene3D" id="3.30.200.20">
    <property type="entry name" value="Phosphorylase Kinase, domain 1"/>
    <property type="match status" value="1"/>
</dbReference>
<dbReference type="PROSITE" id="PS00107">
    <property type="entry name" value="PROTEIN_KINASE_ATP"/>
    <property type="match status" value="1"/>
</dbReference>
<dbReference type="OrthoDB" id="4062651at2759"/>
<dbReference type="InterPro" id="IPR002156">
    <property type="entry name" value="RNaseH_domain"/>
</dbReference>
<keyword evidence="4" id="KW-0808">Transferase</keyword>
<dbReference type="EC" id="2.7.11.1" evidence="2"/>
<comment type="catalytic activity">
    <reaction evidence="15">
        <text>L-seryl-[protein] + ATP = O-phospho-L-seryl-[protein] + ADP + H(+)</text>
        <dbReference type="Rhea" id="RHEA:17989"/>
        <dbReference type="Rhea" id="RHEA-COMP:9863"/>
        <dbReference type="Rhea" id="RHEA-COMP:11604"/>
        <dbReference type="ChEBI" id="CHEBI:15378"/>
        <dbReference type="ChEBI" id="CHEBI:29999"/>
        <dbReference type="ChEBI" id="CHEBI:30616"/>
        <dbReference type="ChEBI" id="CHEBI:83421"/>
        <dbReference type="ChEBI" id="CHEBI:456216"/>
        <dbReference type="EC" id="2.7.11.1"/>
    </reaction>
</comment>
<name>A0A5C7HI89_9ROSI</name>
<comment type="catalytic activity">
    <reaction evidence="14">
        <text>L-threonyl-[protein] + ATP = O-phospho-L-threonyl-[protein] + ADP + H(+)</text>
        <dbReference type="Rhea" id="RHEA:46608"/>
        <dbReference type="Rhea" id="RHEA-COMP:11060"/>
        <dbReference type="Rhea" id="RHEA-COMP:11605"/>
        <dbReference type="ChEBI" id="CHEBI:15378"/>
        <dbReference type="ChEBI" id="CHEBI:30013"/>
        <dbReference type="ChEBI" id="CHEBI:30616"/>
        <dbReference type="ChEBI" id="CHEBI:61977"/>
        <dbReference type="ChEBI" id="CHEBI:456216"/>
        <dbReference type="EC" id="2.7.11.1"/>
    </reaction>
</comment>
<evidence type="ECO:0000256" key="17">
    <source>
        <dbReference type="SAM" id="MobiDB-lite"/>
    </source>
</evidence>
<proteinExistence type="predicted"/>
<evidence type="ECO:0000313" key="20">
    <source>
        <dbReference type="Proteomes" id="UP000323000"/>
    </source>
</evidence>
<sequence>MKPDQILAFYWKPKTAHMKINLEYIEATFSPQVAEAGAILRGLRLAKYAGIFPCRIDSDAEVVVGWIKAKVVFCSEVGTYIGEILVLLEQMKCISVNFVLRKTNQLAHVLAKNGLSCAKNMFWLEEFPSYDLNEFTPSLMGNCCLKKRAHDPNQPVHDDNKAQPSPAENPRQDYRFTYHPQEWVTFVSSENRSSKHRKKKGLPTTAKDFSIVQVNKNEIHNAYKLYCFCHTVLVTATNKFSNKNLIGQGGFGDVYVGYINFCTMKAAKPNAGLAIAVKKLRKRGTQGHDEWLNETRILGRLNHPHLVELIGYCSKDEHRILVYEYMTKGSLEAHLFKETNTELNWSRRIKIALGAARGLEYLHTYGRPIIHRDVKASNVLLDNNFNAKLSDFGLAKFGPIDKSHLSTRILGTRGYIAPEYIATGHLTLKSDVYSFGVVLLEILSGIHAVKSNGVAGMWARPYLCNKLELHHLIDKKLRKSIRMEEAQEFAEIVLKCISLNPKSRPTMTEIVADLEQLRLNMCCGNRNSRKR</sequence>
<dbReference type="CDD" id="cd06222">
    <property type="entry name" value="RNase_H_like"/>
    <property type="match status" value="1"/>
</dbReference>